<proteinExistence type="predicted"/>
<accession>A0A2N5ZH75</accession>
<feature type="compositionally biased region" description="Basic and acidic residues" evidence="1">
    <location>
        <begin position="1"/>
        <end position="16"/>
    </location>
</feature>
<gene>
    <name evidence="2" type="ORF">C0601_05820</name>
</gene>
<dbReference type="InterPro" id="IPR024042">
    <property type="entry name" value="TM1646-like_dom_sf"/>
</dbReference>
<dbReference type="Proteomes" id="UP000234857">
    <property type="component" value="Unassembled WGS sequence"/>
</dbReference>
<dbReference type="SUPFAM" id="SSF158397">
    <property type="entry name" value="TM1646-like"/>
    <property type="match status" value="1"/>
</dbReference>
<evidence type="ECO:0000313" key="2">
    <source>
        <dbReference type="EMBL" id="PLX18050.1"/>
    </source>
</evidence>
<dbReference type="Pfam" id="PF03885">
    <property type="entry name" value="DUF327"/>
    <property type="match status" value="1"/>
</dbReference>
<protein>
    <recommendedName>
        <fullName evidence="4">DUF327 domain-containing protein</fullName>
    </recommendedName>
</protein>
<reference evidence="2 3" key="1">
    <citation type="submission" date="2017-11" db="EMBL/GenBank/DDBJ databases">
        <title>Genome-resolved metagenomics identifies genetic mobility, metabolic interactions, and unexpected diversity in perchlorate-reducing communities.</title>
        <authorList>
            <person name="Barnum T.P."/>
            <person name="Figueroa I.A."/>
            <person name="Carlstrom C.I."/>
            <person name="Lucas L.N."/>
            <person name="Engelbrektson A.L."/>
            <person name="Coates J.D."/>
        </authorList>
    </citation>
    <scope>NUCLEOTIDE SEQUENCE [LARGE SCALE GENOMIC DNA]</scope>
    <source>
        <strain evidence="2">BM706</strain>
    </source>
</reference>
<organism evidence="2 3">
    <name type="scientific">Muiribacterium halophilum</name>
    <dbReference type="NCBI Taxonomy" id="2053465"/>
    <lineage>
        <taxon>Bacteria</taxon>
        <taxon>Candidatus Muiribacteriota</taxon>
        <taxon>Candidatus Muiribacteriia</taxon>
        <taxon>Candidatus Muiribacteriales</taxon>
        <taxon>Candidatus Muiribacteriaceae</taxon>
        <taxon>Candidatus Muiribacterium</taxon>
    </lineage>
</organism>
<dbReference type="InterPro" id="IPR005585">
    <property type="entry name" value="DUF327"/>
</dbReference>
<sequence length="146" mass="16979">MLIDFDPKANKVENKKKSTKKKKIEGKGFLDSLFSAELVENTDEVDDLIEDVDKKKENLKRERSFFAFAQYKKSVKKLVKKIKERNNIVKKASGKTILGKKELYVIQNVDKELEEMTRKMLQEEDVVYVLNKIDDVRGMVVDLYSG</sequence>
<dbReference type="Gene3D" id="1.20.120.490">
    <property type="entry name" value="Hypothetical protein TM1646-like domain"/>
    <property type="match status" value="1"/>
</dbReference>
<comment type="caution">
    <text evidence="2">The sequence shown here is derived from an EMBL/GenBank/DDBJ whole genome shotgun (WGS) entry which is preliminary data.</text>
</comment>
<dbReference type="AlphaFoldDB" id="A0A2N5ZH75"/>
<evidence type="ECO:0000313" key="3">
    <source>
        <dbReference type="Proteomes" id="UP000234857"/>
    </source>
</evidence>
<evidence type="ECO:0008006" key="4">
    <source>
        <dbReference type="Google" id="ProtNLM"/>
    </source>
</evidence>
<dbReference type="EMBL" id="PKTG01000074">
    <property type="protein sequence ID" value="PLX18050.1"/>
    <property type="molecule type" value="Genomic_DNA"/>
</dbReference>
<feature type="region of interest" description="Disordered" evidence="1">
    <location>
        <begin position="1"/>
        <end position="20"/>
    </location>
</feature>
<evidence type="ECO:0000256" key="1">
    <source>
        <dbReference type="SAM" id="MobiDB-lite"/>
    </source>
</evidence>
<name>A0A2N5ZH75_MUIH1</name>